<evidence type="ECO:0000313" key="2">
    <source>
        <dbReference type="Proteomes" id="UP000269154"/>
    </source>
</evidence>
<dbReference type="Proteomes" id="UP000269154">
    <property type="component" value="Unassembled WGS sequence"/>
</dbReference>
<name>A0A3N6RSH0_9CYAN</name>
<dbReference type="RefSeq" id="WP_205127634.1">
    <property type="nucleotide sequence ID" value="NZ_CAWOLW010000390.1"/>
</dbReference>
<dbReference type="AlphaFoldDB" id="A0A3N6RSH0"/>
<protein>
    <submittedName>
        <fullName evidence="1">Uncharacterized protein</fullName>
    </submittedName>
</protein>
<evidence type="ECO:0000313" key="1">
    <source>
        <dbReference type="EMBL" id="RQH45690.1"/>
    </source>
</evidence>
<reference evidence="1 2" key="1">
    <citation type="journal article" date="2018" name="ACS Chem. Biol.">
        <title>Ketoreductase domain dysfunction expands chemodiversity: malyngamide biosynthesis in the cyanobacterium Okeania hirsuta.</title>
        <authorList>
            <person name="Moss N.A."/>
            <person name="Leao T."/>
            <person name="Rankin M."/>
            <person name="McCullough T.M."/>
            <person name="Qu P."/>
            <person name="Korobeynikov A."/>
            <person name="Smith J.L."/>
            <person name="Gerwick L."/>
            <person name="Gerwick W.H."/>
        </authorList>
    </citation>
    <scope>NUCLEOTIDE SEQUENCE [LARGE SCALE GENOMIC DNA]</scope>
    <source>
        <strain evidence="1 2">PAB10Feb10-1</strain>
    </source>
</reference>
<gene>
    <name evidence="1" type="ORF">D5R40_10590</name>
</gene>
<feature type="non-terminal residue" evidence="1">
    <location>
        <position position="1"/>
    </location>
</feature>
<organism evidence="1 2">
    <name type="scientific">Okeania hirsuta</name>
    <dbReference type="NCBI Taxonomy" id="1458930"/>
    <lineage>
        <taxon>Bacteria</taxon>
        <taxon>Bacillati</taxon>
        <taxon>Cyanobacteriota</taxon>
        <taxon>Cyanophyceae</taxon>
        <taxon>Oscillatoriophycideae</taxon>
        <taxon>Oscillatoriales</taxon>
        <taxon>Microcoleaceae</taxon>
        <taxon>Okeania</taxon>
    </lineage>
</organism>
<accession>A0A3N6RSH0</accession>
<proteinExistence type="predicted"/>
<sequence>WQGKIFYREKGYLLNKITPLSLEFVKAEVYLGKSWLDQEESIILDYSQTSFIAQKIRDEIREVAPNIYLGNAYWEKYRVLNFVLEF</sequence>
<keyword evidence="2" id="KW-1185">Reference proteome</keyword>
<dbReference type="EMBL" id="RCBY01000045">
    <property type="protein sequence ID" value="RQH45690.1"/>
    <property type="molecule type" value="Genomic_DNA"/>
</dbReference>
<comment type="caution">
    <text evidence="1">The sequence shown here is derived from an EMBL/GenBank/DDBJ whole genome shotgun (WGS) entry which is preliminary data.</text>
</comment>